<protein>
    <submittedName>
        <fullName evidence="2">Uncharacterized protein</fullName>
    </submittedName>
</protein>
<name>A0A6A5TWI3_9PLEO</name>
<dbReference type="AlphaFoldDB" id="A0A6A5TWI3"/>
<dbReference type="Proteomes" id="UP000800035">
    <property type="component" value="Unassembled WGS sequence"/>
</dbReference>
<keyword evidence="3" id="KW-1185">Reference proteome</keyword>
<sequence length="290" mass="32265">METLNCFGGSLEANRGRKRPAEEDDLTIASTSRDQSRSPLPTPRCTELEIPLCLGSLSDIQVQIRSDPLPSVYRFEEQVALELLPKGANVWIKHAAGDPFGCLTTKVSQGLKRLRKAAYPCVEVQGIIALSKLEEARVSWKRTGRSAMSTIHVNVYGHPHCAKSVGHELTSVKLFLQPPVVDLRDLVYDNPQELKLTNAPSAQARVEHIDVTDRSPVDERKEVAQSEIEAILDHIPQPTALREVAVDNRIITTLIRHQKDAINFMSEREAGGLRSSLSFWHHKMSENGVV</sequence>
<proteinExistence type="predicted"/>
<evidence type="ECO:0000313" key="3">
    <source>
        <dbReference type="Proteomes" id="UP000800035"/>
    </source>
</evidence>
<feature type="region of interest" description="Disordered" evidence="1">
    <location>
        <begin position="1"/>
        <end position="43"/>
    </location>
</feature>
<reference evidence="2" key="1">
    <citation type="journal article" date="2020" name="Stud. Mycol.">
        <title>101 Dothideomycetes genomes: a test case for predicting lifestyles and emergence of pathogens.</title>
        <authorList>
            <person name="Haridas S."/>
            <person name="Albert R."/>
            <person name="Binder M."/>
            <person name="Bloem J."/>
            <person name="Labutti K."/>
            <person name="Salamov A."/>
            <person name="Andreopoulos B."/>
            <person name="Baker S."/>
            <person name="Barry K."/>
            <person name="Bills G."/>
            <person name="Bluhm B."/>
            <person name="Cannon C."/>
            <person name="Castanera R."/>
            <person name="Culley D."/>
            <person name="Daum C."/>
            <person name="Ezra D."/>
            <person name="Gonzalez J."/>
            <person name="Henrissat B."/>
            <person name="Kuo A."/>
            <person name="Liang C."/>
            <person name="Lipzen A."/>
            <person name="Lutzoni F."/>
            <person name="Magnuson J."/>
            <person name="Mondo S."/>
            <person name="Nolan M."/>
            <person name="Ohm R."/>
            <person name="Pangilinan J."/>
            <person name="Park H.-J."/>
            <person name="Ramirez L."/>
            <person name="Alfaro M."/>
            <person name="Sun H."/>
            <person name="Tritt A."/>
            <person name="Yoshinaga Y."/>
            <person name="Zwiers L.-H."/>
            <person name="Turgeon B."/>
            <person name="Goodwin S."/>
            <person name="Spatafora J."/>
            <person name="Crous P."/>
            <person name="Grigoriev I."/>
        </authorList>
    </citation>
    <scope>NUCLEOTIDE SEQUENCE</scope>
    <source>
        <strain evidence="2">CBS 675.92</strain>
    </source>
</reference>
<accession>A0A6A5TWI3</accession>
<dbReference type="OrthoDB" id="448448at2759"/>
<feature type="compositionally biased region" description="Polar residues" evidence="1">
    <location>
        <begin position="28"/>
        <end position="39"/>
    </location>
</feature>
<dbReference type="EMBL" id="ML976992">
    <property type="protein sequence ID" value="KAF1956410.1"/>
    <property type="molecule type" value="Genomic_DNA"/>
</dbReference>
<gene>
    <name evidence="2" type="ORF">CC80DRAFT_76368</name>
</gene>
<evidence type="ECO:0000256" key="1">
    <source>
        <dbReference type="SAM" id="MobiDB-lite"/>
    </source>
</evidence>
<evidence type="ECO:0000313" key="2">
    <source>
        <dbReference type="EMBL" id="KAF1956410.1"/>
    </source>
</evidence>
<organism evidence="2 3">
    <name type="scientific">Byssothecium circinans</name>
    <dbReference type="NCBI Taxonomy" id="147558"/>
    <lineage>
        <taxon>Eukaryota</taxon>
        <taxon>Fungi</taxon>
        <taxon>Dikarya</taxon>
        <taxon>Ascomycota</taxon>
        <taxon>Pezizomycotina</taxon>
        <taxon>Dothideomycetes</taxon>
        <taxon>Pleosporomycetidae</taxon>
        <taxon>Pleosporales</taxon>
        <taxon>Massarineae</taxon>
        <taxon>Massarinaceae</taxon>
        <taxon>Byssothecium</taxon>
    </lineage>
</organism>